<organism evidence="1 2">
    <name type="scientific">Paraglomus brasilianum</name>
    <dbReference type="NCBI Taxonomy" id="144538"/>
    <lineage>
        <taxon>Eukaryota</taxon>
        <taxon>Fungi</taxon>
        <taxon>Fungi incertae sedis</taxon>
        <taxon>Mucoromycota</taxon>
        <taxon>Glomeromycotina</taxon>
        <taxon>Glomeromycetes</taxon>
        <taxon>Paraglomerales</taxon>
        <taxon>Paraglomeraceae</taxon>
        <taxon>Paraglomus</taxon>
    </lineage>
</organism>
<dbReference type="EMBL" id="CAJVPI010001130">
    <property type="protein sequence ID" value="CAG8596327.1"/>
    <property type="molecule type" value="Genomic_DNA"/>
</dbReference>
<name>A0A9N9GC17_9GLOM</name>
<dbReference type="Proteomes" id="UP000789739">
    <property type="component" value="Unassembled WGS sequence"/>
</dbReference>
<accession>A0A9N9GC17</accession>
<gene>
    <name evidence="1" type="ORF">PBRASI_LOCUS7400</name>
</gene>
<protein>
    <submittedName>
        <fullName evidence="1">3371_t:CDS:1</fullName>
    </submittedName>
</protein>
<dbReference type="AlphaFoldDB" id="A0A9N9GC17"/>
<sequence>MEVEKGRETDTMKKTEKDIGRHHFLEQGFTKVIACNGDRLYESDIERKVPVTVYATIKGAILKRVQGDRFVLQVTYTISSKDKRSFSKFGIQPTNEFSLRERIQKVKKRPRNLEAISDNESKEEELLLPSEDEFATFNTITHASYVLGFLDYIERKYWIQIGSGNSRHHFEELLQQCSNIVYDAIQSHTHLFNQIVKGQSPLEVLIRSDCKHTDKMIKALLKTNKHIPRFHDKGRTKSALSRAISLGKTEVVHSLLNYYCRRASENPVSWTITVVPAYNKLRLMYPDFALEVMEKLSYLPSTKNIERSDREENFAFSKVEELAREADDTAWQKFKTFYYKSERRIDRKALLYIGLHPRKLPKNYPDLATVEMYMLSPSQRRRKDFFPSLIYYRANPDLVKAYKKRRQDLKTIHDEIYHADKGDDEFVGFDAFHAHSDDYDESISEVNHSTKPSIWSSKKSVPSDAGSIFS</sequence>
<proteinExistence type="predicted"/>
<evidence type="ECO:0000313" key="1">
    <source>
        <dbReference type="EMBL" id="CAG8596327.1"/>
    </source>
</evidence>
<keyword evidence="2" id="KW-1185">Reference proteome</keyword>
<evidence type="ECO:0000313" key="2">
    <source>
        <dbReference type="Proteomes" id="UP000789739"/>
    </source>
</evidence>
<reference evidence="1" key="1">
    <citation type="submission" date="2021-06" db="EMBL/GenBank/DDBJ databases">
        <authorList>
            <person name="Kallberg Y."/>
            <person name="Tangrot J."/>
            <person name="Rosling A."/>
        </authorList>
    </citation>
    <scope>NUCLEOTIDE SEQUENCE</scope>
    <source>
        <strain evidence="1">BR232B</strain>
    </source>
</reference>
<comment type="caution">
    <text evidence="1">The sequence shown here is derived from an EMBL/GenBank/DDBJ whole genome shotgun (WGS) entry which is preliminary data.</text>
</comment>
<dbReference type="OrthoDB" id="2433234at2759"/>